<dbReference type="Pfam" id="PF12680">
    <property type="entry name" value="SnoaL_2"/>
    <property type="match status" value="1"/>
</dbReference>
<gene>
    <name evidence="3" type="ORF">ABDB84_10185</name>
</gene>
<accession>A0ABU9YZ62</accession>
<evidence type="ECO:0000313" key="4">
    <source>
        <dbReference type="Proteomes" id="UP001410394"/>
    </source>
</evidence>
<evidence type="ECO:0000313" key="3">
    <source>
        <dbReference type="EMBL" id="MEN3068849.1"/>
    </source>
</evidence>
<dbReference type="PROSITE" id="PS51257">
    <property type="entry name" value="PROKAR_LIPOPROTEIN"/>
    <property type="match status" value="1"/>
</dbReference>
<name>A0ABU9YZ62_9RHOO</name>
<comment type="caution">
    <text evidence="3">The sequence shown here is derived from an EMBL/GenBank/DDBJ whole genome shotgun (WGS) entry which is preliminary data.</text>
</comment>
<dbReference type="RefSeq" id="WP_345919618.1">
    <property type="nucleotide sequence ID" value="NZ_JBDIVE010000004.1"/>
</dbReference>
<dbReference type="SUPFAM" id="SSF54427">
    <property type="entry name" value="NTF2-like"/>
    <property type="match status" value="1"/>
</dbReference>
<dbReference type="PANTHER" id="PTHR38436:SF1">
    <property type="entry name" value="ESTER CYCLASE"/>
    <property type="match status" value="1"/>
</dbReference>
<dbReference type="InterPro" id="IPR037401">
    <property type="entry name" value="SnoaL-like"/>
</dbReference>
<proteinExistence type="predicted"/>
<dbReference type="Proteomes" id="UP001410394">
    <property type="component" value="Unassembled WGS sequence"/>
</dbReference>
<keyword evidence="4" id="KW-1185">Reference proteome</keyword>
<evidence type="ECO:0000259" key="2">
    <source>
        <dbReference type="Pfam" id="PF12680"/>
    </source>
</evidence>
<dbReference type="InterPro" id="IPR009959">
    <property type="entry name" value="Cyclase_SnoaL-like"/>
</dbReference>
<feature type="signal peptide" evidence="1">
    <location>
        <begin position="1"/>
        <end position="25"/>
    </location>
</feature>
<organism evidence="3 4">
    <name type="scientific">Uliginosibacterium sediminicola</name>
    <dbReference type="NCBI Taxonomy" id="2024550"/>
    <lineage>
        <taxon>Bacteria</taxon>
        <taxon>Pseudomonadati</taxon>
        <taxon>Pseudomonadota</taxon>
        <taxon>Betaproteobacteria</taxon>
        <taxon>Rhodocyclales</taxon>
        <taxon>Zoogloeaceae</taxon>
        <taxon>Uliginosibacterium</taxon>
    </lineage>
</organism>
<reference evidence="3 4" key="1">
    <citation type="journal article" date="2018" name="Int. J. Syst. Evol. Microbiol.">
        <title>Uliginosibacterium sediminicola sp. nov., isolated from freshwater sediment.</title>
        <authorList>
            <person name="Hwang W.M."/>
            <person name="Kim S.M."/>
            <person name="Kang K."/>
            <person name="Ahn T.Y."/>
        </authorList>
    </citation>
    <scope>NUCLEOTIDE SEQUENCE [LARGE SCALE GENOMIC DNA]</scope>
    <source>
        <strain evidence="3 4">M1-21</strain>
    </source>
</reference>
<protein>
    <submittedName>
        <fullName evidence="3">Nuclear transport factor 2 family protein</fullName>
    </submittedName>
</protein>
<feature type="chain" id="PRO_5045492223" evidence="1">
    <location>
        <begin position="26"/>
        <end position="170"/>
    </location>
</feature>
<dbReference type="PANTHER" id="PTHR38436">
    <property type="entry name" value="POLYKETIDE CYCLASE SNOAL-LIKE DOMAIN"/>
    <property type="match status" value="1"/>
</dbReference>
<sequence length="170" mass="18812">MRLNRVCSVAALVASCLAVSHGALAQEAVRAASDVEALFHSADPKLERNKQAAYHIVRDLLEANHWELADQYLTERYIQHNPNAASGRAAVVSFFKDVLKRQPSAIPTKMKTPVVSVVAEGDLVTVAFVREVKDPSGKRPPYTTTWFDMWRFVDGKADEHWDGALLLGAQ</sequence>
<feature type="domain" description="SnoaL-like" evidence="2">
    <location>
        <begin position="59"/>
        <end position="160"/>
    </location>
</feature>
<keyword evidence="1" id="KW-0732">Signal</keyword>
<evidence type="ECO:0000256" key="1">
    <source>
        <dbReference type="SAM" id="SignalP"/>
    </source>
</evidence>
<dbReference type="EMBL" id="JBDIVE010000004">
    <property type="protein sequence ID" value="MEN3068849.1"/>
    <property type="molecule type" value="Genomic_DNA"/>
</dbReference>
<dbReference type="Gene3D" id="3.10.450.50">
    <property type="match status" value="1"/>
</dbReference>
<dbReference type="InterPro" id="IPR032710">
    <property type="entry name" value="NTF2-like_dom_sf"/>
</dbReference>